<comment type="caution">
    <text evidence="3">The sequence shown here is derived from an EMBL/GenBank/DDBJ whole genome shotgun (WGS) entry which is preliminary data.</text>
</comment>
<reference evidence="3" key="1">
    <citation type="submission" date="2019-08" db="EMBL/GenBank/DDBJ databases">
        <authorList>
            <person name="Kucharzyk K."/>
            <person name="Murdoch R.W."/>
            <person name="Higgins S."/>
            <person name="Loffler F."/>
        </authorList>
    </citation>
    <scope>NUCLEOTIDE SEQUENCE</scope>
</reference>
<dbReference type="Pfam" id="PF13561">
    <property type="entry name" value="adh_short_C2"/>
    <property type="match status" value="1"/>
</dbReference>
<name>A0A644YT29_9ZZZZ</name>
<dbReference type="InterPro" id="IPR002347">
    <property type="entry name" value="SDR_fam"/>
</dbReference>
<dbReference type="GO" id="GO:0016616">
    <property type="term" value="F:oxidoreductase activity, acting on the CH-OH group of donors, NAD or NADP as acceptor"/>
    <property type="evidence" value="ECO:0007669"/>
    <property type="project" value="TreeGrafter"/>
</dbReference>
<protein>
    <submittedName>
        <fullName evidence="3">Putative oxidoreductase</fullName>
        <ecNumber evidence="3">1.-.-.-</ecNumber>
    </submittedName>
</protein>
<dbReference type="InterPro" id="IPR020904">
    <property type="entry name" value="Sc_DH/Rdtase_CS"/>
</dbReference>
<sequence length="148" mass="16102">MTEEQWDAVIDVNLKGTFNITQALVPFMREQKTGCILSISSGSGVYGNIGQTNYAATKAGLIGMTYSWAKELNLHGEQIRCNVLAPDNIETEMAKTIPAKILDPLIARTPLRRMCQPIEVANTALFLASEEASFINGQVVCVNGGLRL</sequence>
<keyword evidence="2 3" id="KW-0560">Oxidoreductase</keyword>
<dbReference type="SUPFAM" id="SSF51735">
    <property type="entry name" value="NAD(P)-binding Rossmann-fold domains"/>
    <property type="match status" value="1"/>
</dbReference>
<evidence type="ECO:0000313" key="3">
    <source>
        <dbReference type="EMBL" id="MPM31666.1"/>
    </source>
</evidence>
<dbReference type="InterPro" id="IPR036291">
    <property type="entry name" value="NAD(P)-bd_dom_sf"/>
</dbReference>
<proteinExistence type="inferred from homology"/>
<evidence type="ECO:0000256" key="2">
    <source>
        <dbReference type="ARBA" id="ARBA00023002"/>
    </source>
</evidence>
<evidence type="ECO:0000256" key="1">
    <source>
        <dbReference type="ARBA" id="ARBA00006484"/>
    </source>
</evidence>
<dbReference type="PANTHER" id="PTHR42760:SF133">
    <property type="entry name" value="3-OXOACYL-[ACYL-CARRIER-PROTEIN] REDUCTASE"/>
    <property type="match status" value="1"/>
</dbReference>
<dbReference type="EMBL" id="VSSQ01006140">
    <property type="protein sequence ID" value="MPM31666.1"/>
    <property type="molecule type" value="Genomic_DNA"/>
</dbReference>
<dbReference type="PROSITE" id="PS00061">
    <property type="entry name" value="ADH_SHORT"/>
    <property type="match status" value="1"/>
</dbReference>
<comment type="similarity">
    <text evidence="1">Belongs to the short-chain dehydrogenases/reductases (SDR) family.</text>
</comment>
<organism evidence="3">
    <name type="scientific">bioreactor metagenome</name>
    <dbReference type="NCBI Taxonomy" id="1076179"/>
    <lineage>
        <taxon>unclassified sequences</taxon>
        <taxon>metagenomes</taxon>
        <taxon>ecological metagenomes</taxon>
    </lineage>
</organism>
<accession>A0A644YT29</accession>
<dbReference type="PANTHER" id="PTHR42760">
    <property type="entry name" value="SHORT-CHAIN DEHYDROGENASES/REDUCTASES FAMILY MEMBER"/>
    <property type="match status" value="1"/>
</dbReference>
<dbReference type="AlphaFoldDB" id="A0A644YT29"/>
<dbReference type="Gene3D" id="3.40.50.720">
    <property type="entry name" value="NAD(P)-binding Rossmann-like Domain"/>
    <property type="match status" value="1"/>
</dbReference>
<gene>
    <name evidence="3" type="primary">fabG2_3</name>
    <name evidence="3" type="ORF">SDC9_78223</name>
</gene>
<dbReference type="PRINTS" id="PR00081">
    <property type="entry name" value="GDHRDH"/>
</dbReference>
<dbReference type="EC" id="1.-.-.-" evidence="3"/>